<dbReference type="Gene3D" id="1.10.150.50">
    <property type="entry name" value="Transcription Factor, Ets-1"/>
    <property type="match status" value="1"/>
</dbReference>
<organism evidence="2 3">
    <name type="scientific">Rotaria sordida</name>
    <dbReference type="NCBI Taxonomy" id="392033"/>
    <lineage>
        <taxon>Eukaryota</taxon>
        <taxon>Metazoa</taxon>
        <taxon>Spiralia</taxon>
        <taxon>Gnathifera</taxon>
        <taxon>Rotifera</taxon>
        <taxon>Eurotatoria</taxon>
        <taxon>Bdelloidea</taxon>
        <taxon>Philodinida</taxon>
        <taxon>Philodinidae</taxon>
        <taxon>Rotaria</taxon>
    </lineage>
</organism>
<dbReference type="Proteomes" id="UP000663870">
    <property type="component" value="Unassembled WGS sequence"/>
</dbReference>
<evidence type="ECO:0000313" key="3">
    <source>
        <dbReference type="Proteomes" id="UP000663870"/>
    </source>
</evidence>
<dbReference type="InterPro" id="IPR029058">
    <property type="entry name" value="AB_hydrolase_fold"/>
</dbReference>
<dbReference type="EMBL" id="CAJNOL010000186">
    <property type="protein sequence ID" value="CAF0917193.1"/>
    <property type="molecule type" value="Genomic_DNA"/>
</dbReference>
<dbReference type="GO" id="GO:0006508">
    <property type="term" value="P:proteolysis"/>
    <property type="evidence" value="ECO:0007669"/>
    <property type="project" value="InterPro"/>
</dbReference>
<dbReference type="CDD" id="cd09487">
    <property type="entry name" value="SAM_superfamily"/>
    <property type="match status" value="1"/>
</dbReference>
<protein>
    <recommendedName>
        <fullName evidence="1">SAM domain-containing protein</fullName>
    </recommendedName>
</protein>
<dbReference type="InterPro" id="IPR001660">
    <property type="entry name" value="SAM"/>
</dbReference>
<proteinExistence type="predicted"/>
<dbReference type="SMART" id="SM00454">
    <property type="entry name" value="SAM"/>
    <property type="match status" value="1"/>
</dbReference>
<dbReference type="SUPFAM" id="SSF47769">
    <property type="entry name" value="SAM/Pointed domain"/>
    <property type="match status" value="1"/>
</dbReference>
<sequence length="430" mass="50014">MYTTASQFNSQRIPEKFPETSQESVLQLGHQVMVETEPNKYRKPSLKPMASSNFTAALTPQYVSNSNNYSHLQPTSNNPMYSMHPKPLQAMASMPMFKTTHFYNNVETCEDVCFWIASLGEEYVRYAPNFKKNNVDGFQLLHVVDQNKLVQYGVHNTMHQRRILDVSKYIRCENLATDKDPSYLPIDDQILICQSQSISSYEADQFKITLINAILFINYLIPNPTIICLLNDGASSNINIHSINNNIFLFIHENILQPSNIYLYLSSISIQSITNHNKNLLSKIRMSSSFEKFLFIDADNEIVWEWHIPSTNGTNKKVPFAFSLFTHNSPQNNCYSDYMINWIAGHTNMNQRFKAFVNHHVLFDMRHMAYSTDELWFIEYDTGSFTQHDNLQAFETYNPINYVTNWAQSLLVIHETYDYRILDTQHTMVF</sequence>
<evidence type="ECO:0000259" key="1">
    <source>
        <dbReference type="PROSITE" id="PS50105"/>
    </source>
</evidence>
<dbReference type="Gene3D" id="3.40.50.1820">
    <property type="entry name" value="alpha/beta hydrolase"/>
    <property type="match status" value="1"/>
</dbReference>
<dbReference type="InterPro" id="IPR013761">
    <property type="entry name" value="SAM/pointed_sf"/>
</dbReference>
<name>A0A814AMV0_9BILA</name>
<reference evidence="2" key="1">
    <citation type="submission" date="2021-02" db="EMBL/GenBank/DDBJ databases">
        <authorList>
            <person name="Nowell W R."/>
        </authorList>
    </citation>
    <scope>NUCLEOTIDE SEQUENCE</scope>
</reference>
<gene>
    <name evidence="2" type="ORF">JXQ802_LOCUS9935</name>
</gene>
<dbReference type="SUPFAM" id="SSF53474">
    <property type="entry name" value="alpha/beta-Hydrolases"/>
    <property type="match status" value="1"/>
</dbReference>
<accession>A0A814AMV0</accession>
<dbReference type="Pfam" id="PF00326">
    <property type="entry name" value="Peptidase_S9"/>
    <property type="match status" value="1"/>
</dbReference>
<dbReference type="PROSITE" id="PS50105">
    <property type="entry name" value="SAM_DOMAIN"/>
    <property type="match status" value="1"/>
</dbReference>
<dbReference type="Pfam" id="PF07647">
    <property type="entry name" value="SAM_2"/>
    <property type="match status" value="1"/>
</dbReference>
<feature type="domain" description="SAM" evidence="1">
    <location>
        <begin position="107"/>
        <end position="173"/>
    </location>
</feature>
<comment type="caution">
    <text evidence="2">The sequence shown here is derived from an EMBL/GenBank/DDBJ whole genome shotgun (WGS) entry which is preliminary data.</text>
</comment>
<evidence type="ECO:0000313" key="2">
    <source>
        <dbReference type="EMBL" id="CAF0917193.1"/>
    </source>
</evidence>
<keyword evidence="3" id="KW-1185">Reference proteome</keyword>
<dbReference type="AlphaFoldDB" id="A0A814AMV0"/>
<dbReference type="InterPro" id="IPR001375">
    <property type="entry name" value="Peptidase_S9_cat"/>
</dbReference>
<dbReference type="GO" id="GO:0008236">
    <property type="term" value="F:serine-type peptidase activity"/>
    <property type="evidence" value="ECO:0007669"/>
    <property type="project" value="InterPro"/>
</dbReference>